<dbReference type="OrthoDB" id="414418at2759"/>
<dbReference type="OMA" id="KIRAFCT"/>
<organism evidence="1 2">
    <name type="scientific">Zostera marina</name>
    <name type="common">Eelgrass</name>
    <dbReference type="NCBI Taxonomy" id="29655"/>
    <lineage>
        <taxon>Eukaryota</taxon>
        <taxon>Viridiplantae</taxon>
        <taxon>Streptophyta</taxon>
        <taxon>Embryophyta</taxon>
        <taxon>Tracheophyta</taxon>
        <taxon>Spermatophyta</taxon>
        <taxon>Magnoliopsida</taxon>
        <taxon>Liliopsida</taxon>
        <taxon>Zosteraceae</taxon>
        <taxon>Zostera</taxon>
    </lineage>
</organism>
<dbReference type="SMART" id="SM00855">
    <property type="entry name" value="PGAM"/>
    <property type="match status" value="1"/>
</dbReference>
<reference evidence="2" key="1">
    <citation type="journal article" date="2016" name="Nature">
        <title>The genome of the seagrass Zostera marina reveals angiosperm adaptation to the sea.</title>
        <authorList>
            <person name="Olsen J.L."/>
            <person name="Rouze P."/>
            <person name="Verhelst B."/>
            <person name="Lin Y.-C."/>
            <person name="Bayer T."/>
            <person name="Collen J."/>
            <person name="Dattolo E."/>
            <person name="De Paoli E."/>
            <person name="Dittami S."/>
            <person name="Maumus F."/>
            <person name="Michel G."/>
            <person name="Kersting A."/>
            <person name="Lauritano C."/>
            <person name="Lohaus R."/>
            <person name="Toepel M."/>
            <person name="Tonon T."/>
            <person name="Vanneste K."/>
            <person name="Amirebrahimi M."/>
            <person name="Brakel J."/>
            <person name="Bostroem C."/>
            <person name="Chovatia M."/>
            <person name="Grimwood J."/>
            <person name="Jenkins J.W."/>
            <person name="Jueterbock A."/>
            <person name="Mraz A."/>
            <person name="Stam W.T."/>
            <person name="Tice H."/>
            <person name="Bornberg-Bauer E."/>
            <person name="Green P.J."/>
            <person name="Pearson G.A."/>
            <person name="Procaccini G."/>
            <person name="Duarte C.M."/>
            <person name="Schmutz J."/>
            <person name="Reusch T.B.H."/>
            <person name="Van de Peer Y."/>
        </authorList>
    </citation>
    <scope>NUCLEOTIDE SEQUENCE [LARGE SCALE GENOMIC DNA]</scope>
    <source>
        <strain evidence="2">cv. Finnish</strain>
    </source>
</reference>
<dbReference type="InterPro" id="IPR013078">
    <property type="entry name" value="His_Pase_superF_clade-1"/>
</dbReference>
<dbReference type="Pfam" id="PF00300">
    <property type="entry name" value="His_Phos_1"/>
    <property type="match status" value="1"/>
</dbReference>
<name>A0A0K9NSR4_ZOSMR</name>
<dbReference type="PANTHER" id="PTHR16469">
    <property type="entry name" value="UBIQUITIN-ASSOCIATED AND SH3 DOMAIN-CONTAINING BA-RELATED"/>
    <property type="match status" value="1"/>
</dbReference>
<keyword evidence="2" id="KW-1185">Reference proteome</keyword>
<sequence>MDRSTGTNAILQNVLVMRHGDRIDNEQPLWISKATRPWDPPLVTIGKTRASTIGKKLRSVGFPIHRVIVSPFLRCLQTAAEVVRALCAVVGEDDEDADIDASKVKVSIEYGICEIIGPAAIPPYTRPKDGKWFPDIAELEAVLPAETIDHSAGRIYQALPQWEESLQQAGRRYEEIFVALADKFPNENLLLVTHGEGVGVAVSSFSDKLEAFDVEYCAFAQLQRQIQGSNDSNDKTFKVILQEGQTGISYITN</sequence>
<evidence type="ECO:0000313" key="1">
    <source>
        <dbReference type="EMBL" id="KMZ59623.1"/>
    </source>
</evidence>
<dbReference type="PANTHER" id="PTHR16469:SF27">
    <property type="entry name" value="UBIQUITIN-ASSOCIATED AND SH3 DOMAIN-CONTAINING BA-RELATED"/>
    <property type="match status" value="1"/>
</dbReference>
<comment type="caution">
    <text evidence="1">The sequence shown here is derived from an EMBL/GenBank/DDBJ whole genome shotgun (WGS) entry which is preliminary data.</text>
</comment>
<dbReference type="InterPro" id="IPR051710">
    <property type="entry name" value="Phosphatase_SH3-domain"/>
</dbReference>
<dbReference type="EMBL" id="LFYR01001757">
    <property type="protein sequence ID" value="KMZ59623.1"/>
    <property type="molecule type" value="Genomic_DNA"/>
</dbReference>
<dbReference type="AlphaFoldDB" id="A0A0K9NSR4"/>
<proteinExistence type="predicted"/>
<dbReference type="PIRSF" id="PIRSF015897">
    <property type="entry name" value="PRIB5"/>
    <property type="match status" value="1"/>
</dbReference>
<protein>
    <submittedName>
        <fullName evidence="1">Phosphoglycerate mutase family protein</fullName>
    </submittedName>
</protein>
<dbReference type="STRING" id="29655.A0A0K9NSR4"/>
<dbReference type="Proteomes" id="UP000036987">
    <property type="component" value="Unassembled WGS sequence"/>
</dbReference>
<dbReference type="InterPro" id="IPR012398">
    <property type="entry name" value="PRIB5"/>
</dbReference>
<dbReference type="InterPro" id="IPR029033">
    <property type="entry name" value="His_PPase_superfam"/>
</dbReference>
<accession>A0A0K9NSR4</accession>
<dbReference type="CDD" id="cd07067">
    <property type="entry name" value="HP_PGM_like"/>
    <property type="match status" value="1"/>
</dbReference>
<dbReference type="SUPFAM" id="SSF53254">
    <property type="entry name" value="Phosphoglycerate mutase-like"/>
    <property type="match status" value="1"/>
</dbReference>
<dbReference type="Gene3D" id="3.40.50.1240">
    <property type="entry name" value="Phosphoglycerate mutase-like"/>
    <property type="match status" value="1"/>
</dbReference>
<gene>
    <name evidence="1" type="ORF">ZOSMA_66G00430</name>
</gene>
<evidence type="ECO:0000313" key="2">
    <source>
        <dbReference type="Proteomes" id="UP000036987"/>
    </source>
</evidence>